<dbReference type="RefSeq" id="WP_318650880.1">
    <property type="nucleotide sequence ID" value="NZ_CP137852.1"/>
</dbReference>
<evidence type="ECO:0000259" key="2">
    <source>
        <dbReference type="Pfam" id="PF13304"/>
    </source>
</evidence>
<sequence>MRLDELTVGSFKNLKDFRVDFDEGSPYTVLVGENGAGKSNLIEALTLIFRNLDLDEEAAFAYRLKYRCRGHDVEVVAEAAGQFPRFRVRPKGSGEPFADLPRKRFMESDDDGRPRYRPAFVFGYYSGPSDRLAGLYRTHEERYYRWIIKSAEQRGGRDVTDPNALRRLFYAQTMHGQFALLAFFMAPGDDAEQDRAFLREHLQIDGLDSVLFALRRPPWGNTRKRGGDPRFWHAEGEIRAFLERLYSVALLPARMARRIPADLGRDGPVEGLYLFLPKAEDLHQVYASYGDQYAFFTALESAHLSQVVGDNDVRTRVRLTAKGGSGAVTYRELSEGEQQLLLVLGLLKFTARDDALFLLDEPDTHLNPVWSTQYLDFLDRFIRTRERGESCHIVMSSHDPLVLAGLKQTEVRILRRDATGRPMAEPPVNDPRGMGIQAILASDLFRLPAAGLDTETQRELDTQRELATDPNLTAEQQQALRDVTDRLNRKGFWRSDRDPLYQIFLQKFVPRWMERARPEWREAVQLTPEQMHERDALADEIAAEIAEEVAAERAARA</sequence>
<dbReference type="InterPro" id="IPR051396">
    <property type="entry name" value="Bact_Antivir_Def_Nuclease"/>
</dbReference>
<dbReference type="InterPro" id="IPR041685">
    <property type="entry name" value="AAA_GajA/Old/RecF-like"/>
</dbReference>
<reference evidence="3 4" key="1">
    <citation type="submission" date="2023-11" db="EMBL/GenBank/DDBJ databases">
        <title>Arctic aerobic anoxygenic photoheterotroph Sediminicoccus rosea KRV36 adapts its photosynthesis to long days of polar summer.</title>
        <authorList>
            <person name="Tomasch J."/>
            <person name="Kopejtka K."/>
            <person name="Bily T."/>
            <person name="Gardiner A.T."/>
            <person name="Gardian Z."/>
            <person name="Shivaramu S."/>
            <person name="Koblizek M."/>
            <person name="Engelhardt F."/>
            <person name="Kaftan D."/>
        </authorList>
    </citation>
    <scope>NUCLEOTIDE SEQUENCE [LARGE SCALE GENOMIC DNA]</scope>
    <source>
        <strain evidence="3 4">R-30</strain>
    </source>
</reference>
<dbReference type="SUPFAM" id="SSF52540">
    <property type="entry name" value="P-loop containing nucleoside triphosphate hydrolases"/>
    <property type="match status" value="1"/>
</dbReference>
<feature type="domain" description="Endonuclease GajA/Old nuclease/RecF-like AAA" evidence="1">
    <location>
        <begin position="1"/>
        <end position="53"/>
    </location>
</feature>
<keyword evidence="4" id="KW-1185">Reference proteome</keyword>
<gene>
    <name evidence="3" type="ORF">R9Z33_08595</name>
</gene>
<dbReference type="PANTHER" id="PTHR43581">
    <property type="entry name" value="ATP/GTP PHOSPHATASE"/>
    <property type="match status" value="1"/>
</dbReference>
<dbReference type="InterPro" id="IPR027417">
    <property type="entry name" value="P-loop_NTPase"/>
</dbReference>
<evidence type="ECO:0000313" key="4">
    <source>
        <dbReference type="Proteomes" id="UP001305521"/>
    </source>
</evidence>
<dbReference type="Pfam" id="PF13304">
    <property type="entry name" value="AAA_21"/>
    <property type="match status" value="1"/>
</dbReference>
<protein>
    <submittedName>
        <fullName evidence="3">AAA family ATPase</fullName>
    </submittedName>
</protein>
<dbReference type="Pfam" id="PF13175">
    <property type="entry name" value="AAA_15"/>
    <property type="match status" value="1"/>
</dbReference>
<dbReference type="Gene3D" id="3.40.50.300">
    <property type="entry name" value="P-loop containing nucleotide triphosphate hydrolases"/>
    <property type="match status" value="2"/>
</dbReference>
<dbReference type="InterPro" id="IPR003959">
    <property type="entry name" value="ATPase_AAA_core"/>
</dbReference>
<dbReference type="EMBL" id="CP137852">
    <property type="protein sequence ID" value="WPB86923.1"/>
    <property type="molecule type" value="Genomic_DNA"/>
</dbReference>
<dbReference type="Proteomes" id="UP001305521">
    <property type="component" value="Chromosome"/>
</dbReference>
<accession>A0ABZ0PMG0</accession>
<evidence type="ECO:0000259" key="1">
    <source>
        <dbReference type="Pfam" id="PF13175"/>
    </source>
</evidence>
<evidence type="ECO:0000313" key="3">
    <source>
        <dbReference type="EMBL" id="WPB86923.1"/>
    </source>
</evidence>
<dbReference type="PANTHER" id="PTHR43581:SF4">
    <property type="entry name" value="ATP_GTP PHOSPHATASE"/>
    <property type="match status" value="1"/>
</dbReference>
<name>A0ABZ0PMG0_9PROT</name>
<feature type="domain" description="ATPase AAA-type core" evidence="2">
    <location>
        <begin position="308"/>
        <end position="404"/>
    </location>
</feature>
<proteinExistence type="predicted"/>
<organism evidence="3 4">
    <name type="scientific">Sediminicoccus rosea</name>
    <dbReference type="NCBI Taxonomy" id="1225128"/>
    <lineage>
        <taxon>Bacteria</taxon>
        <taxon>Pseudomonadati</taxon>
        <taxon>Pseudomonadota</taxon>
        <taxon>Alphaproteobacteria</taxon>
        <taxon>Acetobacterales</taxon>
        <taxon>Roseomonadaceae</taxon>
        <taxon>Sediminicoccus</taxon>
    </lineage>
</organism>